<keyword evidence="11" id="KW-1133">Transmembrane helix</keyword>
<keyword evidence="5 16" id="KW-0597">Phosphoprotein</keyword>
<accession>A0A1I1SSI0</accession>
<dbReference type="FunFam" id="1.10.287.130:FF:000038">
    <property type="entry name" value="Sensory transduction histidine kinase"/>
    <property type="match status" value="1"/>
</dbReference>
<keyword evidence="13" id="KW-0472">Membrane</keyword>
<proteinExistence type="predicted"/>
<evidence type="ECO:0000256" key="14">
    <source>
        <dbReference type="ARBA" id="ARBA00023306"/>
    </source>
</evidence>
<keyword evidence="8" id="KW-0547">Nucleotide-binding</keyword>
<comment type="catalytic activity">
    <reaction evidence="1">
        <text>ATP + protein L-histidine = ADP + protein N-phospho-L-histidine.</text>
        <dbReference type="EC" id="2.7.13.3"/>
    </reaction>
</comment>
<evidence type="ECO:0000259" key="19">
    <source>
        <dbReference type="PROSITE" id="PS50112"/>
    </source>
</evidence>
<evidence type="ECO:0000256" key="3">
    <source>
        <dbReference type="ARBA" id="ARBA00012438"/>
    </source>
</evidence>
<dbReference type="CDD" id="cd16922">
    <property type="entry name" value="HATPase_EvgS-ArcB-TorS-like"/>
    <property type="match status" value="1"/>
</dbReference>
<evidence type="ECO:0000256" key="8">
    <source>
        <dbReference type="ARBA" id="ARBA00022741"/>
    </source>
</evidence>
<evidence type="ECO:0000256" key="1">
    <source>
        <dbReference type="ARBA" id="ARBA00000085"/>
    </source>
</evidence>
<dbReference type="Gene3D" id="1.10.287.130">
    <property type="match status" value="1"/>
</dbReference>
<feature type="modified residue" description="4-aspartylphosphate" evidence="16">
    <location>
        <position position="570"/>
    </location>
</feature>
<dbReference type="InterPro" id="IPR000014">
    <property type="entry name" value="PAS"/>
</dbReference>
<gene>
    <name evidence="22" type="ORF">SAMN02745724_04678</name>
</gene>
<evidence type="ECO:0000259" key="20">
    <source>
        <dbReference type="PROSITE" id="PS50113"/>
    </source>
</evidence>
<evidence type="ECO:0000259" key="17">
    <source>
        <dbReference type="PROSITE" id="PS50109"/>
    </source>
</evidence>
<dbReference type="Gene3D" id="3.40.50.2300">
    <property type="match status" value="2"/>
</dbReference>
<dbReference type="PROSITE" id="PS50110">
    <property type="entry name" value="RESPONSE_REGULATORY"/>
    <property type="match status" value="2"/>
</dbReference>
<dbReference type="InterPro" id="IPR011006">
    <property type="entry name" value="CheY-like_superfamily"/>
</dbReference>
<dbReference type="Pfam" id="PF13426">
    <property type="entry name" value="PAS_9"/>
    <property type="match status" value="2"/>
</dbReference>
<feature type="modified residue" description="4-aspartylphosphate" evidence="16">
    <location>
        <position position="715"/>
    </location>
</feature>
<feature type="modified residue" description="Phosphohistidine" evidence="15">
    <location>
        <position position="862"/>
    </location>
</feature>
<evidence type="ECO:0000256" key="16">
    <source>
        <dbReference type="PROSITE-ProRule" id="PRU00169"/>
    </source>
</evidence>
<dbReference type="NCBIfam" id="TIGR00229">
    <property type="entry name" value="sensory_box"/>
    <property type="match status" value="2"/>
</dbReference>
<dbReference type="RefSeq" id="WP_091990488.1">
    <property type="nucleotide sequence ID" value="NZ_FOLO01000062.1"/>
</dbReference>
<keyword evidence="14" id="KW-0131">Cell cycle</keyword>
<dbReference type="GO" id="GO:0005524">
    <property type="term" value="F:ATP binding"/>
    <property type="evidence" value="ECO:0007669"/>
    <property type="project" value="UniProtKB-KW"/>
</dbReference>
<dbReference type="Proteomes" id="UP000198862">
    <property type="component" value="Unassembled WGS sequence"/>
</dbReference>
<dbReference type="InterPro" id="IPR004358">
    <property type="entry name" value="Sig_transdc_His_kin-like_C"/>
</dbReference>
<dbReference type="CDD" id="cd17546">
    <property type="entry name" value="REC_hyHK_CKI1_RcsC-like"/>
    <property type="match status" value="2"/>
</dbReference>
<evidence type="ECO:0000256" key="15">
    <source>
        <dbReference type="PROSITE-ProRule" id="PRU00110"/>
    </source>
</evidence>
<dbReference type="SUPFAM" id="SSF47384">
    <property type="entry name" value="Homodimeric domain of signal transducing histidine kinase"/>
    <property type="match status" value="1"/>
</dbReference>
<protein>
    <recommendedName>
        <fullName evidence="3">histidine kinase</fullName>
        <ecNumber evidence="3">2.7.13.3</ecNumber>
    </recommendedName>
</protein>
<dbReference type="InterPro" id="IPR000700">
    <property type="entry name" value="PAS-assoc_C"/>
</dbReference>
<keyword evidence="4" id="KW-1003">Cell membrane</keyword>
<dbReference type="SMART" id="SM00388">
    <property type="entry name" value="HisKA"/>
    <property type="match status" value="1"/>
</dbReference>
<evidence type="ECO:0000256" key="2">
    <source>
        <dbReference type="ARBA" id="ARBA00004651"/>
    </source>
</evidence>
<dbReference type="SUPFAM" id="SSF55785">
    <property type="entry name" value="PYP-like sensor domain (PAS domain)"/>
    <property type="match status" value="2"/>
</dbReference>
<dbReference type="SUPFAM" id="SSF52172">
    <property type="entry name" value="CheY-like"/>
    <property type="match status" value="2"/>
</dbReference>
<keyword evidence="10" id="KW-0067">ATP-binding</keyword>
<dbReference type="Pfam" id="PF00512">
    <property type="entry name" value="HisKA"/>
    <property type="match status" value="1"/>
</dbReference>
<keyword evidence="7" id="KW-0812">Transmembrane</keyword>
<dbReference type="Gene3D" id="3.30.565.10">
    <property type="entry name" value="Histidine kinase-like ATPase, C-terminal domain"/>
    <property type="match status" value="1"/>
</dbReference>
<dbReference type="InterPro" id="IPR036641">
    <property type="entry name" value="HPT_dom_sf"/>
</dbReference>
<keyword evidence="12" id="KW-0902">Two-component regulatory system</keyword>
<dbReference type="PANTHER" id="PTHR45339">
    <property type="entry name" value="HYBRID SIGNAL TRANSDUCTION HISTIDINE KINASE J"/>
    <property type="match status" value="1"/>
</dbReference>
<dbReference type="InterPro" id="IPR036890">
    <property type="entry name" value="HATPase_C_sf"/>
</dbReference>
<feature type="domain" description="PAS" evidence="19">
    <location>
        <begin position="133"/>
        <end position="186"/>
    </location>
</feature>
<feature type="domain" description="Response regulatory" evidence="18">
    <location>
        <begin position="666"/>
        <end position="782"/>
    </location>
</feature>
<dbReference type="InterPro" id="IPR001610">
    <property type="entry name" value="PAC"/>
</dbReference>
<dbReference type="Pfam" id="PF00072">
    <property type="entry name" value="Response_reg"/>
    <property type="match status" value="2"/>
</dbReference>
<feature type="domain" description="HPt" evidence="21">
    <location>
        <begin position="823"/>
        <end position="914"/>
    </location>
</feature>
<feature type="domain" description="PAS" evidence="19">
    <location>
        <begin position="7"/>
        <end position="60"/>
    </location>
</feature>
<evidence type="ECO:0000256" key="6">
    <source>
        <dbReference type="ARBA" id="ARBA00022679"/>
    </source>
</evidence>
<keyword evidence="23" id="KW-1185">Reference proteome</keyword>
<evidence type="ECO:0000256" key="9">
    <source>
        <dbReference type="ARBA" id="ARBA00022777"/>
    </source>
</evidence>
<dbReference type="InterPro" id="IPR003661">
    <property type="entry name" value="HisK_dim/P_dom"/>
</dbReference>
<evidence type="ECO:0000256" key="5">
    <source>
        <dbReference type="ARBA" id="ARBA00022553"/>
    </source>
</evidence>
<dbReference type="OrthoDB" id="9810730at2"/>
<dbReference type="SUPFAM" id="SSF47226">
    <property type="entry name" value="Histidine-containing phosphotransfer domain, HPT domain"/>
    <property type="match status" value="1"/>
</dbReference>
<feature type="domain" description="Histidine kinase" evidence="17">
    <location>
        <begin position="276"/>
        <end position="498"/>
    </location>
</feature>
<organism evidence="22 23">
    <name type="scientific">Pseudoalteromonas denitrificans DSM 6059</name>
    <dbReference type="NCBI Taxonomy" id="1123010"/>
    <lineage>
        <taxon>Bacteria</taxon>
        <taxon>Pseudomonadati</taxon>
        <taxon>Pseudomonadota</taxon>
        <taxon>Gammaproteobacteria</taxon>
        <taxon>Alteromonadales</taxon>
        <taxon>Pseudoalteromonadaceae</taxon>
        <taxon>Pseudoalteromonas</taxon>
    </lineage>
</organism>
<dbReference type="EMBL" id="FOLO01000062">
    <property type="protein sequence ID" value="SFD49397.1"/>
    <property type="molecule type" value="Genomic_DNA"/>
</dbReference>
<dbReference type="CDD" id="cd00082">
    <property type="entry name" value="HisKA"/>
    <property type="match status" value="1"/>
</dbReference>
<dbReference type="PROSITE" id="PS50894">
    <property type="entry name" value="HPT"/>
    <property type="match status" value="1"/>
</dbReference>
<evidence type="ECO:0000256" key="12">
    <source>
        <dbReference type="ARBA" id="ARBA00023012"/>
    </source>
</evidence>
<evidence type="ECO:0000256" key="11">
    <source>
        <dbReference type="ARBA" id="ARBA00022989"/>
    </source>
</evidence>
<dbReference type="SMART" id="SM00091">
    <property type="entry name" value="PAS"/>
    <property type="match status" value="2"/>
</dbReference>
<evidence type="ECO:0000313" key="22">
    <source>
        <dbReference type="EMBL" id="SFD49397.1"/>
    </source>
</evidence>
<sequence>MPISTVDESYIFSLIDSTPDPLLVINQQGEILIVNNQIKNVFGYAKEELIGKKIEVLLPETTRHGHIHLRDSFFNSPSIRLMGEDLNLKALRKNGEVFPVEVSLSPIPEQQQVIAIVRDITKRKEMDNKLSIRDKYITALMDSTPDPMLVVNKSGEIVIINQQLTEVFGYQKEEIIGEKIEVLLPKKFRTGHVNFRNDFFHKASVRMMGEELELKALRKNGRTFPVEISLSPLPEQQQVIAVVRDITKRKELDDKLAAAIVEANASNQAKSDFLANMSHEIRTPMNAIIGMSYLALQTDLNRKQHNYIQKVHRSGESLLGIINDILDFSKIEAGKLEMESTNFLLEEVFDNLSNLLGLKAEEKGLELMFNFPPELPSALVGDPLRLGQILINLGNNAVKFTDPGGDITIAVELKELTAKNALIKFSVIDSGIGMTSEQQAKLFQSFTQADASTSRKYGGTGLGLAISKTLSQLMGGRIWVESVIGEGSSFHFTAKFGLQQGVATTTKKIKNDLNDLRVLVVDDNATAREILTTIMASFGMRVDQAGSGESAIALLEDASNIDPYKLVLMDWKMPGLDGVETTREIQKNECLEVIPTVIMVTAYGRDEASDSASDVDIKGFLTKPVTQSTLLDTIMLAMGKEITQHSRANVRQTNSMSEINKLQGAKILLVEDNELNQELAKALLEDNGLVVEIANNGVEALSQLKLFEFDGVLMDCQMPIMDGYEATQKIRKQEKYKDLPILAMTANAMVGDRERVMAAGMNDHIAKPINVREMFKTMAHWISVEEQEKIPVNESADISEGNIHIPNIEGIDLNAGLEITQGNKKLYKKLLLKFKDSQKGFIQEFNDSLKSDEATASERCAHTLKGVAGNIGAKNVQAAAAELEEACRNQATIEEIFRLRDTLNSLLSKVLTALSLLVNDDTGSKFKQGVLDKLKFTVLIQRLRELLEDDDTDAMDVIDEMHNVEGIAEYEETLSLLAKAIDRYDFECALDVLKSFEN</sequence>
<evidence type="ECO:0000256" key="7">
    <source>
        <dbReference type="ARBA" id="ARBA00022692"/>
    </source>
</evidence>
<dbReference type="STRING" id="1123010.SAMN02745724_04678"/>
<dbReference type="InterPro" id="IPR003594">
    <property type="entry name" value="HATPase_dom"/>
</dbReference>
<dbReference type="PROSITE" id="PS50109">
    <property type="entry name" value="HIS_KIN"/>
    <property type="match status" value="1"/>
</dbReference>
<dbReference type="PROSITE" id="PS50112">
    <property type="entry name" value="PAS"/>
    <property type="match status" value="2"/>
</dbReference>
<feature type="domain" description="PAC" evidence="20">
    <location>
        <begin position="210"/>
        <end position="258"/>
    </location>
</feature>
<dbReference type="FunFam" id="3.30.565.10:FF:000010">
    <property type="entry name" value="Sensor histidine kinase RcsC"/>
    <property type="match status" value="1"/>
</dbReference>
<dbReference type="Gene3D" id="1.20.120.160">
    <property type="entry name" value="HPT domain"/>
    <property type="match status" value="1"/>
</dbReference>
<dbReference type="Pfam" id="PF02518">
    <property type="entry name" value="HATPase_c"/>
    <property type="match status" value="1"/>
</dbReference>
<dbReference type="SMART" id="SM00086">
    <property type="entry name" value="PAC"/>
    <property type="match status" value="2"/>
</dbReference>
<feature type="domain" description="Response regulatory" evidence="18">
    <location>
        <begin position="517"/>
        <end position="638"/>
    </location>
</feature>
<evidence type="ECO:0000259" key="21">
    <source>
        <dbReference type="PROSITE" id="PS50894"/>
    </source>
</evidence>
<dbReference type="InterPro" id="IPR005467">
    <property type="entry name" value="His_kinase_dom"/>
</dbReference>
<reference evidence="22 23" key="1">
    <citation type="submission" date="2016-10" db="EMBL/GenBank/DDBJ databases">
        <authorList>
            <person name="de Groot N.N."/>
        </authorList>
    </citation>
    <scope>NUCLEOTIDE SEQUENCE [LARGE SCALE GENOMIC DNA]</scope>
    <source>
        <strain evidence="22 23">DSM 6059</strain>
    </source>
</reference>
<feature type="domain" description="PAC" evidence="20">
    <location>
        <begin position="84"/>
        <end position="132"/>
    </location>
</feature>
<dbReference type="GO" id="GO:0005886">
    <property type="term" value="C:plasma membrane"/>
    <property type="evidence" value="ECO:0007669"/>
    <property type="project" value="UniProtKB-SubCell"/>
</dbReference>
<dbReference type="Pfam" id="PF01627">
    <property type="entry name" value="Hpt"/>
    <property type="match status" value="1"/>
</dbReference>
<evidence type="ECO:0000256" key="4">
    <source>
        <dbReference type="ARBA" id="ARBA00022475"/>
    </source>
</evidence>
<dbReference type="AlphaFoldDB" id="A0A1I1SSI0"/>
<dbReference type="Gene3D" id="3.30.450.20">
    <property type="entry name" value="PAS domain"/>
    <property type="match status" value="2"/>
</dbReference>
<name>A0A1I1SSI0_9GAMM</name>
<evidence type="ECO:0000259" key="18">
    <source>
        <dbReference type="PROSITE" id="PS50110"/>
    </source>
</evidence>
<dbReference type="InterPro" id="IPR035965">
    <property type="entry name" value="PAS-like_dom_sf"/>
</dbReference>
<dbReference type="InterPro" id="IPR008207">
    <property type="entry name" value="Sig_transdc_His_kin_Hpt_dom"/>
</dbReference>
<dbReference type="PANTHER" id="PTHR45339:SF1">
    <property type="entry name" value="HYBRID SIGNAL TRANSDUCTION HISTIDINE KINASE J"/>
    <property type="match status" value="1"/>
</dbReference>
<keyword evidence="6" id="KW-0808">Transferase</keyword>
<dbReference type="SMART" id="SM00448">
    <property type="entry name" value="REC"/>
    <property type="match status" value="2"/>
</dbReference>
<dbReference type="PRINTS" id="PR00344">
    <property type="entry name" value="BCTRLSENSOR"/>
</dbReference>
<dbReference type="GO" id="GO:0000155">
    <property type="term" value="F:phosphorelay sensor kinase activity"/>
    <property type="evidence" value="ECO:0007669"/>
    <property type="project" value="InterPro"/>
</dbReference>
<dbReference type="InterPro" id="IPR036097">
    <property type="entry name" value="HisK_dim/P_sf"/>
</dbReference>
<dbReference type="CDD" id="cd00130">
    <property type="entry name" value="PAS"/>
    <property type="match status" value="2"/>
</dbReference>
<dbReference type="PROSITE" id="PS50113">
    <property type="entry name" value="PAC"/>
    <property type="match status" value="2"/>
</dbReference>
<evidence type="ECO:0000256" key="10">
    <source>
        <dbReference type="ARBA" id="ARBA00022840"/>
    </source>
</evidence>
<keyword evidence="9" id="KW-0418">Kinase</keyword>
<evidence type="ECO:0000256" key="13">
    <source>
        <dbReference type="ARBA" id="ARBA00023136"/>
    </source>
</evidence>
<dbReference type="SUPFAM" id="SSF55874">
    <property type="entry name" value="ATPase domain of HSP90 chaperone/DNA topoisomerase II/histidine kinase"/>
    <property type="match status" value="1"/>
</dbReference>
<comment type="subcellular location">
    <subcellularLocation>
        <location evidence="2">Cell membrane</location>
        <topology evidence="2">Multi-pass membrane protein</topology>
    </subcellularLocation>
</comment>
<dbReference type="SMART" id="SM00387">
    <property type="entry name" value="HATPase_c"/>
    <property type="match status" value="1"/>
</dbReference>
<dbReference type="EC" id="2.7.13.3" evidence="3"/>
<dbReference type="InterPro" id="IPR001789">
    <property type="entry name" value="Sig_transdc_resp-reg_receiver"/>
</dbReference>
<evidence type="ECO:0000313" key="23">
    <source>
        <dbReference type="Proteomes" id="UP000198862"/>
    </source>
</evidence>
<dbReference type="SMART" id="SM00073">
    <property type="entry name" value="HPT"/>
    <property type="match status" value="1"/>
</dbReference>